<dbReference type="Gene3D" id="1.20.1250.20">
    <property type="entry name" value="MFS general substrate transporter like domains"/>
    <property type="match status" value="1"/>
</dbReference>
<dbReference type="EMBL" id="JAMXLX010000007">
    <property type="protein sequence ID" value="MCO5958979.1"/>
    <property type="molecule type" value="Genomic_DNA"/>
</dbReference>
<protein>
    <submittedName>
        <fullName evidence="10">MFS transporter</fullName>
    </submittedName>
</protein>
<feature type="transmembrane region" description="Helical" evidence="8">
    <location>
        <begin position="36"/>
        <end position="58"/>
    </location>
</feature>
<feature type="transmembrane region" description="Helical" evidence="8">
    <location>
        <begin position="70"/>
        <end position="90"/>
    </location>
</feature>
<dbReference type="Proteomes" id="UP001155380">
    <property type="component" value="Unassembled WGS sequence"/>
</dbReference>
<keyword evidence="3" id="KW-0813">Transport</keyword>
<evidence type="ECO:0000256" key="1">
    <source>
        <dbReference type="ARBA" id="ARBA00004651"/>
    </source>
</evidence>
<comment type="subcellular location">
    <subcellularLocation>
        <location evidence="1">Cell membrane</location>
        <topology evidence="1">Multi-pass membrane protein</topology>
    </subcellularLocation>
</comment>
<dbReference type="PANTHER" id="PTHR43271:SF1">
    <property type="entry name" value="INNER MEMBRANE TRANSPORT PROTEIN YNFM"/>
    <property type="match status" value="1"/>
</dbReference>
<dbReference type="PANTHER" id="PTHR43271">
    <property type="entry name" value="BLL2771 PROTEIN"/>
    <property type="match status" value="1"/>
</dbReference>
<dbReference type="GO" id="GO:0005886">
    <property type="term" value="C:plasma membrane"/>
    <property type="evidence" value="ECO:0007669"/>
    <property type="project" value="UniProtKB-SubCell"/>
</dbReference>
<gene>
    <name evidence="10" type="ORF">NBH21_19555</name>
</gene>
<feature type="transmembrane region" description="Helical" evidence="8">
    <location>
        <begin position="305"/>
        <end position="323"/>
    </location>
</feature>
<evidence type="ECO:0000256" key="2">
    <source>
        <dbReference type="ARBA" id="ARBA00008335"/>
    </source>
</evidence>
<organism evidence="10 11">
    <name type="scientific">Ciceribacter sichuanensis</name>
    <dbReference type="NCBI Taxonomy" id="2949647"/>
    <lineage>
        <taxon>Bacteria</taxon>
        <taxon>Pseudomonadati</taxon>
        <taxon>Pseudomonadota</taxon>
        <taxon>Alphaproteobacteria</taxon>
        <taxon>Hyphomicrobiales</taxon>
        <taxon>Rhizobiaceae</taxon>
        <taxon>Ciceribacter</taxon>
    </lineage>
</organism>
<feature type="transmembrane region" description="Helical" evidence="8">
    <location>
        <begin position="132"/>
        <end position="149"/>
    </location>
</feature>
<dbReference type="InterPro" id="IPR036259">
    <property type="entry name" value="MFS_trans_sf"/>
</dbReference>
<name>A0AAJ1BZ60_9HYPH</name>
<feature type="transmembrane region" description="Helical" evidence="8">
    <location>
        <begin position="275"/>
        <end position="298"/>
    </location>
</feature>
<feature type="transmembrane region" description="Helical" evidence="8">
    <location>
        <begin position="391"/>
        <end position="412"/>
    </location>
</feature>
<feature type="transmembrane region" description="Helical" evidence="8">
    <location>
        <begin position="188"/>
        <end position="210"/>
    </location>
</feature>
<feature type="transmembrane region" description="Helical" evidence="8">
    <location>
        <begin position="329"/>
        <end position="353"/>
    </location>
</feature>
<sequence>MRTLRIGETAGAVAISSADDFSEQWIRKGSRDYGRASLALFLAGFSSFSLIYCVQPLLPEFKSAFGLSPATASLALSLTTGTLALAILASGAFSQLFSRGRLMFASMALAALCNLAAAVAPGWYWLLAARTLEGLVLGGVPAIAMAYLAEEIEPAHLGRAMGLYVGGTAFGAMMGRVGMGVITEFASWRMALAVMGLTGIAAALGFLWLLPASRNFTVTRGTPFIRHIETWAAHLRKPVLAQLFFIGFLLTSIFVTVFNYTTFRLVGEPYGLGQTAISMIFLTFGFGIVSSSVGGALADRFGRRTMLLIGFLTVFFGIMLTLFDVMPLIIAGIALITTGFFIGHSAASGAIGANAGSAKSHASSLYLLFYYMGSSITGSIGGWFWQHGGWPWVAILAGLCALTGAAMTLTIPPAKTAKGLARSLMKRMR</sequence>
<dbReference type="AlphaFoldDB" id="A0AAJ1BZ60"/>
<accession>A0AAJ1BZ60</accession>
<feature type="transmembrane region" description="Helical" evidence="8">
    <location>
        <begin position="161"/>
        <end position="182"/>
    </location>
</feature>
<evidence type="ECO:0000259" key="9">
    <source>
        <dbReference type="PROSITE" id="PS50850"/>
    </source>
</evidence>
<dbReference type="PROSITE" id="PS50850">
    <property type="entry name" value="MFS"/>
    <property type="match status" value="1"/>
</dbReference>
<comment type="similarity">
    <text evidence="2">Belongs to the major facilitator superfamily.</text>
</comment>
<feature type="transmembrane region" description="Helical" evidence="8">
    <location>
        <begin position="102"/>
        <end position="126"/>
    </location>
</feature>
<dbReference type="SUPFAM" id="SSF103473">
    <property type="entry name" value="MFS general substrate transporter"/>
    <property type="match status" value="1"/>
</dbReference>
<keyword evidence="7 8" id="KW-0472">Membrane</keyword>
<keyword evidence="5 8" id="KW-0812">Transmembrane</keyword>
<dbReference type="PROSITE" id="PS00216">
    <property type="entry name" value="SUGAR_TRANSPORT_1"/>
    <property type="match status" value="1"/>
</dbReference>
<dbReference type="CDD" id="cd17324">
    <property type="entry name" value="MFS_NepI_like"/>
    <property type="match status" value="1"/>
</dbReference>
<dbReference type="Pfam" id="PF07690">
    <property type="entry name" value="MFS_1"/>
    <property type="match status" value="1"/>
</dbReference>
<feature type="transmembrane region" description="Helical" evidence="8">
    <location>
        <begin position="243"/>
        <end position="263"/>
    </location>
</feature>
<dbReference type="InterPro" id="IPR020846">
    <property type="entry name" value="MFS_dom"/>
</dbReference>
<evidence type="ECO:0000256" key="4">
    <source>
        <dbReference type="ARBA" id="ARBA00022475"/>
    </source>
</evidence>
<evidence type="ECO:0000256" key="7">
    <source>
        <dbReference type="ARBA" id="ARBA00023136"/>
    </source>
</evidence>
<evidence type="ECO:0000256" key="8">
    <source>
        <dbReference type="SAM" id="Phobius"/>
    </source>
</evidence>
<dbReference type="InterPro" id="IPR005829">
    <property type="entry name" value="Sugar_transporter_CS"/>
</dbReference>
<comment type="caution">
    <text evidence="10">The sequence shown here is derived from an EMBL/GenBank/DDBJ whole genome shotgun (WGS) entry which is preliminary data.</text>
</comment>
<feature type="transmembrane region" description="Helical" evidence="8">
    <location>
        <begin position="365"/>
        <end position="385"/>
    </location>
</feature>
<proteinExistence type="inferred from homology"/>
<dbReference type="GO" id="GO:0022857">
    <property type="term" value="F:transmembrane transporter activity"/>
    <property type="evidence" value="ECO:0007669"/>
    <property type="project" value="InterPro"/>
</dbReference>
<evidence type="ECO:0000313" key="10">
    <source>
        <dbReference type="EMBL" id="MCO5958979.1"/>
    </source>
</evidence>
<evidence type="ECO:0000313" key="11">
    <source>
        <dbReference type="Proteomes" id="UP001155380"/>
    </source>
</evidence>
<dbReference type="RefSeq" id="WP_250914418.1">
    <property type="nucleotide sequence ID" value="NZ_JAMXLX010000007.1"/>
</dbReference>
<evidence type="ECO:0000256" key="6">
    <source>
        <dbReference type="ARBA" id="ARBA00022989"/>
    </source>
</evidence>
<keyword evidence="6 8" id="KW-1133">Transmembrane helix</keyword>
<reference evidence="10" key="1">
    <citation type="submission" date="2022-06" db="EMBL/GenBank/DDBJ databases">
        <authorList>
            <person name="Sun Q."/>
        </authorList>
    </citation>
    <scope>NUCLEOTIDE SEQUENCE</scope>
    <source>
        <strain evidence="10">S101</strain>
    </source>
</reference>
<keyword evidence="4" id="KW-1003">Cell membrane</keyword>
<evidence type="ECO:0000256" key="5">
    <source>
        <dbReference type="ARBA" id="ARBA00022692"/>
    </source>
</evidence>
<dbReference type="InterPro" id="IPR011701">
    <property type="entry name" value="MFS"/>
</dbReference>
<evidence type="ECO:0000256" key="3">
    <source>
        <dbReference type="ARBA" id="ARBA00022448"/>
    </source>
</evidence>
<feature type="domain" description="Major facilitator superfamily (MFS) profile" evidence="9">
    <location>
        <begin position="32"/>
        <end position="416"/>
    </location>
</feature>